<evidence type="ECO:0000256" key="1">
    <source>
        <dbReference type="SAM" id="MobiDB-lite"/>
    </source>
</evidence>
<dbReference type="InterPro" id="IPR010684">
    <property type="entry name" value="RNA_pol_II_trans_fac_SIII_A"/>
</dbReference>
<dbReference type="Pfam" id="PF06881">
    <property type="entry name" value="Elongin_A"/>
    <property type="match status" value="1"/>
</dbReference>
<dbReference type="OrthoDB" id="21513at2759"/>
<dbReference type="GO" id="GO:0006368">
    <property type="term" value="P:transcription elongation by RNA polymerase II"/>
    <property type="evidence" value="ECO:0007669"/>
    <property type="project" value="InterPro"/>
</dbReference>
<dbReference type="OMA" id="ELWLKHC"/>
<keyword evidence="3" id="KW-1185">Reference proteome</keyword>
<reference evidence="3" key="1">
    <citation type="submission" date="2014-04" db="EMBL/GenBank/DDBJ databases">
        <title>Evolutionary Origins and Diversification of the Mycorrhizal Mutualists.</title>
        <authorList>
            <consortium name="DOE Joint Genome Institute"/>
            <consortium name="Mycorrhizal Genomics Consortium"/>
            <person name="Kohler A."/>
            <person name="Kuo A."/>
            <person name="Nagy L.G."/>
            <person name="Floudas D."/>
            <person name="Copeland A."/>
            <person name="Barry K.W."/>
            <person name="Cichocki N."/>
            <person name="Veneault-Fourrey C."/>
            <person name="LaButti K."/>
            <person name="Lindquist E.A."/>
            <person name="Lipzen A."/>
            <person name="Lundell T."/>
            <person name="Morin E."/>
            <person name="Murat C."/>
            <person name="Riley R."/>
            <person name="Ohm R."/>
            <person name="Sun H."/>
            <person name="Tunlid A."/>
            <person name="Henrissat B."/>
            <person name="Grigoriev I.V."/>
            <person name="Hibbett D.S."/>
            <person name="Martin F."/>
        </authorList>
    </citation>
    <scope>NUCLEOTIDE SEQUENCE [LARGE SCALE GENOMIC DNA]</scope>
    <source>
        <strain evidence="3">FD-334 SS-4</strain>
    </source>
</reference>
<proteinExistence type="predicted"/>
<accession>A0A0D2PEP5</accession>
<feature type="compositionally biased region" description="Low complexity" evidence="1">
    <location>
        <begin position="224"/>
        <end position="261"/>
    </location>
</feature>
<name>A0A0D2PEP5_HYPSF</name>
<organism evidence="2 3">
    <name type="scientific">Hypholoma sublateritium (strain FD-334 SS-4)</name>
    <dbReference type="NCBI Taxonomy" id="945553"/>
    <lineage>
        <taxon>Eukaryota</taxon>
        <taxon>Fungi</taxon>
        <taxon>Dikarya</taxon>
        <taxon>Basidiomycota</taxon>
        <taxon>Agaricomycotina</taxon>
        <taxon>Agaricomycetes</taxon>
        <taxon>Agaricomycetidae</taxon>
        <taxon>Agaricales</taxon>
        <taxon>Agaricineae</taxon>
        <taxon>Strophariaceae</taxon>
        <taxon>Hypholoma</taxon>
    </lineage>
</organism>
<protein>
    <recommendedName>
        <fullName evidence="4">Elongin-A</fullName>
    </recommendedName>
</protein>
<sequence length="335" mass="37109">MGELCCRRLSHCSTPPATMDIDPEQQPRRVPTLVQLCQRAAVALANADTICSLGDGLPYPLVKPILERCSIEQLSRLEQASPHLQRETAEIWKDLCFRKYRMTAEERHSVDDVPQDPDSWRFRYFALEEAEARRVDELGSRLRSQRMEADERKKEKEVKYTDRGLPDPKRARTGSSSWGTAPRKSLFQQTRNEASRYQRALNSRVLPPPPPARAHRVLPPPAPASSSSSSRVTVNTVVLRRPQQAAAGMSSASGPAVSGPSTKAPVALPTYPANPPRRPPSTTTDRAKTPPPPSGRVALASEPAAARKPPKKDKDPMSCLFVPKRTPQGQVRRPV</sequence>
<evidence type="ECO:0000313" key="2">
    <source>
        <dbReference type="EMBL" id="KJA27056.1"/>
    </source>
</evidence>
<feature type="compositionally biased region" description="Basic and acidic residues" evidence="1">
    <location>
        <begin position="145"/>
        <end position="170"/>
    </location>
</feature>
<dbReference type="EMBL" id="KN817525">
    <property type="protein sequence ID" value="KJA27056.1"/>
    <property type="molecule type" value="Genomic_DNA"/>
</dbReference>
<dbReference type="PANTHER" id="PTHR15141">
    <property type="entry name" value="TRANSCRIPTION ELONGATION FACTOR B POLYPEPTIDE 3"/>
    <property type="match status" value="1"/>
</dbReference>
<evidence type="ECO:0008006" key="4">
    <source>
        <dbReference type="Google" id="ProtNLM"/>
    </source>
</evidence>
<dbReference type="PANTHER" id="PTHR15141:SF76">
    <property type="entry name" value="TRANSCRIPTION ELONGATION FACTOR B POLYPEPTIDE 3"/>
    <property type="match status" value="1"/>
</dbReference>
<dbReference type="Gene3D" id="6.10.250.3180">
    <property type="match status" value="1"/>
</dbReference>
<gene>
    <name evidence="2" type="ORF">HYPSUDRAFT_983931</name>
</gene>
<dbReference type="GO" id="GO:0070449">
    <property type="term" value="C:elongin complex"/>
    <property type="evidence" value="ECO:0007669"/>
    <property type="project" value="InterPro"/>
</dbReference>
<feature type="compositionally biased region" description="Pro residues" evidence="1">
    <location>
        <begin position="206"/>
        <end position="223"/>
    </location>
</feature>
<feature type="region of interest" description="Disordered" evidence="1">
    <location>
        <begin position="145"/>
        <end position="335"/>
    </location>
</feature>
<dbReference type="AlphaFoldDB" id="A0A0D2PEP5"/>
<dbReference type="InterPro" id="IPR051870">
    <property type="entry name" value="Elongin-A_domain"/>
</dbReference>
<dbReference type="STRING" id="945553.A0A0D2PEP5"/>
<dbReference type="Proteomes" id="UP000054270">
    <property type="component" value="Unassembled WGS sequence"/>
</dbReference>
<evidence type="ECO:0000313" key="3">
    <source>
        <dbReference type="Proteomes" id="UP000054270"/>
    </source>
</evidence>